<dbReference type="Pfam" id="PF13115">
    <property type="entry name" value="YtkA"/>
    <property type="match status" value="1"/>
</dbReference>
<keyword evidence="1" id="KW-0732">Signal</keyword>
<gene>
    <name evidence="3" type="ORF">A6K76_14745</name>
</gene>
<evidence type="ECO:0000259" key="2">
    <source>
        <dbReference type="Pfam" id="PF13115"/>
    </source>
</evidence>
<keyword evidence="4" id="KW-1185">Reference proteome</keyword>
<accession>A0A1C0YFP4</accession>
<comment type="caution">
    <text evidence="3">The sequence shown here is derived from an EMBL/GenBank/DDBJ whole genome shotgun (WGS) entry which is preliminary data.</text>
</comment>
<reference evidence="3 4" key="1">
    <citation type="submission" date="2016-07" db="EMBL/GenBank/DDBJ databases">
        <title>Caryophanon latum genome sequencing.</title>
        <authorList>
            <person name="Verma A."/>
            <person name="Pal Y."/>
            <person name="Krishnamurthi S."/>
        </authorList>
    </citation>
    <scope>NUCLEOTIDE SEQUENCE [LARGE SCALE GENOMIC DNA]</scope>
    <source>
        <strain evidence="3 4">DSM 14151</strain>
    </source>
</reference>
<dbReference type="RefSeq" id="WP_066466179.1">
    <property type="nucleotide sequence ID" value="NZ_MATO01000064.1"/>
</dbReference>
<feature type="chain" id="PRO_5039691545" description="YtkA-like domain-containing protein" evidence="1">
    <location>
        <begin position="24"/>
        <end position="150"/>
    </location>
</feature>
<dbReference type="PROSITE" id="PS51257">
    <property type="entry name" value="PROKAR_LIPOPROTEIN"/>
    <property type="match status" value="1"/>
</dbReference>
<dbReference type="InterPro" id="IPR032693">
    <property type="entry name" value="YtkA-like_dom"/>
</dbReference>
<feature type="domain" description="YtkA-like" evidence="2">
    <location>
        <begin position="32"/>
        <end position="108"/>
    </location>
</feature>
<evidence type="ECO:0000256" key="1">
    <source>
        <dbReference type="SAM" id="SignalP"/>
    </source>
</evidence>
<protein>
    <recommendedName>
        <fullName evidence="2">YtkA-like domain-containing protein</fullName>
    </recommendedName>
</protein>
<evidence type="ECO:0000313" key="3">
    <source>
        <dbReference type="EMBL" id="OCS85990.1"/>
    </source>
</evidence>
<dbReference type="AlphaFoldDB" id="A0A1C0YFP4"/>
<proteinExistence type="predicted"/>
<organism evidence="3 4">
    <name type="scientific">Caryophanon latum</name>
    <dbReference type="NCBI Taxonomy" id="33977"/>
    <lineage>
        <taxon>Bacteria</taxon>
        <taxon>Bacillati</taxon>
        <taxon>Bacillota</taxon>
        <taxon>Bacilli</taxon>
        <taxon>Bacillales</taxon>
        <taxon>Caryophanaceae</taxon>
        <taxon>Caryophanon</taxon>
    </lineage>
</organism>
<name>A0A1C0YFP4_9BACL</name>
<evidence type="ECO:0000313" key="4">
    <source>
        <dbReference type="Proteomes" id="UP000093482"/>
    </source>
</evidence>
<feature type="signal peptide" evidence="1">
    <location>
        <begin position="1"/>
        <end position="23"/>
    </location>
</feature>
<dbReference type="EMBL" id="MATO01000064">
    <property type="protein sequence ID" value="OCS85990.1"/>
    <property type="molecule type" value="Genomic_DNA"/>
</dbReference>
<dbReference type="OrthoDB" id="2679563at2"/>
<dbReference type="Proteomes" id="UP000093482">
    <property type="component" value="Unassembled WGS sequence"/>
</dbReference>
<sequence>MKRKWSGLLLATWLLAACGDSEAVSSSYTEQMEMIDVTFLTPLEVPVGDVTLSVALTQAEDIVEDADSVVFEVWQAGKSTESIHIDAQYVEDGIYEVAHTFDEAGVYYMFAHTTARGLHVMPKQQLIVGDVDLQSANVDDDYKGSMTERK</sequence>